<evidence type="ECO:0000256" key="11">
    <source>
        <dbReference type="ARBA" id="ARBA00047707"/>
    </source>
</evidence>
<dbReference type="InterPro" id="IPR036188">
    <property type="entry name" value="FAD/NAD-bd_sf"/>
</dbReference>
<dbReference type="Proteomes" id="UP001642260">
    <property type="component" value="Unassembled WGS sequence"/>
</dbReference>
<accession>A0ABC8KPQ1</accession>
<gene>
    <name evidence="12" type="ORF">ERUC_LOCUS24796</name>
</gene>
<name>A0ABC8KPQ1_ERUVS</name>
<comment type="cofactor">
    <cofactor evidence="1">
        <name>FAD</name>
        <dbReference type="ChEBI" id="CHEBI:57692"/>
    </cofactor>
</comment>
<dbReference type="SUPFAM" id="SSF51905">
    <property type="entry name" value="FAD/NAD(P)-binding domain"/>
    <property type="match status" value="1"/>
</dbReference>
<proteinExistence type="inferred from homology"/>
<evidence type="ECO:0000256" key="2">
    <source>
        <dbReference type="ARBA" id="ARBA00004814"/>
    </source>
</evidence>
<dbReference type="AlphaFoldDB" id="A0ABC8KPQ1"/>
<keyword evidence="7" id="KW-0560">Oxidoreductase</keyword>
<keyword evidence="9" id="KW-0073">Auxin biosynthesis</keyword>
<sequence>MTLLKYLPVRVVDILVMMMVKTRFFLYGDPSKYGLLRPKQGPFSTKLFTGKTPVIDVGTVHKIREGKIQVINGGIESIEGKTLTFENGLKQDFDAIVFATGYTSSVCNWLKNYEYVMKDDGFPKNPMPKHWKGENNLYCVGFSRKGIAGAAQDAMSVAQDINSILAATR</sequence>
<evidence type="ECO:0000256" key="4">
    <source>
        <dbReference type="ARBA" id="ARBA00022630"/>
    </source>
</evidence>
<dbReference type="EMBL" id="CAKOAT010258154">
    <property type="protein sequence ID" value="CAH8359040.1"/>
    <property type="molecule type" value="Genomic_DNA"/>
</dbReference>
<reference evidence="12 13" key="1">
    <citation type="submission" date="2022-03" db="EMBL/GenBank/DDBJ databases">
        <authorList>
            <person name="Macdonald S."/>
            <person name="Ahmed S."/>
            <person name="Newling K."/>
        </authorList>
    </citation>
    <scope>NUCLEOTIDE SEQUENCE [LARGE SCALE GENOMIC DNA]</scope>
</reference>
<organism evidence="12 13">
    <name type="scientific">Eruca vesicaria subsp. sativa</name>
    <name type="common">Garden rocket</name>
    <name type="synonym">Eruca sativa</name>
    <dbReference type="NCBI Taxonomy" id="29727"/>
    <lineage>
        <taxon>Eukaryota</taxon>
        <taxon>Viridiplantae</taxon>
        <taxon>Streptophyta</taxon>
        <taxon>Embryophyta</taxon>
        <taxon>Tracheophyta</taxon>
        <taxon>Spermatophyta</taxon>
        <taxon>Magnoliopsida</taxon>
        <taxon>eudicotyledons</taxon>
        <taxon>Gunneridae</taxon>
        <taxon>Pentapetalae</taxon>
        <taxon>rosids</taxon>
        <taxon>malvids</taxon>
        <taxon>Brassicales</taxon>
        <taxon>Brassicaceae</taxon>
        <taxon>Brassiceae</taxon>
        <taxon>Eruca</taxon>
    </lineage>
</organism>
<dbReference type="EC" id="1.14.13.168" evidence="10"/>
<evidence type="ECO:0000256" key="9">
    <source>
        <dbReference type="ARBA" id="ARBA00023070"/>
    </source>
</evidence>
<protein>
    <recommendedName>
        <fullName evidence="10">indole-3-pyruvate monooxygenase</fullName>
        <ecNumber evidence="10">1.14.13.168</ecNumber>
    </recommendedName>
</protein>
<comment type="caution">
    <text evidence="12">The sequence shown here is derived from an EMBL/GenBank/DDBJ whole genome shotgun (WGS) entry which is preliminary data.</text>
</comment>
<evidence type="ECO:0000256" key="5">
    <source>
        <dbReference type="ARBA" id="ARBA00022827"/>
    </source>
</evidence>
<evidence type="ECO:0000256" key="7">
    <source>
        <dbReference type="ARBA" id="ARBA00023002"/>
    </source>
</evidence>
<evidence type="ECO:0000256" key="10">
    <source>
        <dbReference type="ARBA" id="ARBA00039148"/>
    </source>
</evidence>
<evidence type="ECO:0000256" key="1">
    <source>
        <dbReference type="ARBA" id="ARBA00001974"/>
    </source>
</evidence>
<dbReference type="Gene3D" id="3.50.50.60">
    <property type="entry name" value="FAD/NAD(P)-binding domain"/>
    <property type="match status" value="1"/>
</dbReference>
<evidence type="ECO:0000313" key="12">
    <source>
        <dbReference type="EMBL" id="CAH8359040.1"/>
    </source>
</evidence>
<keyword evidence="5" id="KW-0274">FAD</keyword>
<dbReference type="InterPro" id="IPR050982">
    <property type="entry name" value="Auxin_biosynth/cation_transpt"/>
</dbReference>
<dbReference type="GO" id="GO:0009851">
    <property type="term" value="P:auxin biosynthetic process"/>
    <property type="evidence" value="ECO:0007669"/>
    <property type="project" value="UniProtKB-KW"/>
</dbReference>
<evidence type="ECO:0000256" key="6">
    <source>
        <dbReference type="ARBA" id="ARBA00022857"/>
    </source>
</evidence>
<dbReference type="PANTHER" id="PTHR43539">
    <property type="entry name" value="FLAVIN-BINDING MONOOXYGENASE-LIKE PROTEIN (AFU_ORTHOLOGUE AFUA_4G09220)"/>
    <property type="match status" value="1"/>
</dbReference>
<dbReference type="GO" id="GO:0103075">
    <property type="term" value="F:indole-3-pyruvate monooxygenase activity"/>
    <property type="evidence" value="ECO:0007669"/>
    <property type="project" value="UniProtKB-EC"/>
</dbReference>
<comment type="similarity">
    <text evidence="3">Belongs to the FMO family.</text>
</comment>
<keyword evidence="13" id="KW-1185">Reference proteome</keyword>
<evidence type="ECO:0000256" key="3">
    <source>
        <dbReference type="ARBA" id="ARBA00009183"/>
    </source>
</evidence>
<keyword evidence="8" id="KW-0503">Monooxygenase</keyword>
<evidence type="ECO:0000313" key="13">
    <source>
        <dbReference type="Proteomes" id="UP001642260"/>
    </source>
</evidence>
<comment type="pathway">
    <text evidence="2">Plant hormone metabolism; auxin biosynthesis.</text>
</comment>
<evidence type="ECO:0000256" key="8">
    <source>
        <dbReference type="ARBA" id="ARBA00023033"/>
    </source>
</evidence>
<dbReference type="PANTHER" id="PTHR43539:SF93">
    <property type="entry name" value="INDOLE-3-PYRUVATE MONOOXYGENASE YUCCA10-RELATED"/>
    <property type="match status" value="1"/>
</dbReference>
<keyword evidence="6" id="KW-0521">NADP</keyword>
<comment type="catalytic activity">
    <reaction evidence="11">
        <text>indole-3-pyruvate + NADPH + O2 + H(+) = (indol-3-yl)acetate + CO2 + NADP(+) + H2O</text>
        <dbReference type="Rhea" id="RHEA:34331"/>
        <dbReference type="ChEBI" id="CHEBI:15377"/>
        <dbReference type="ChEBI" id="CHEBI:15378"/>
        <dbReference type="ChEBI" id="CHEBI:15379"/>
        <dbReference type="ChEBI" id="CHEBI:16526"/>
        <dbReference type="ChEBI" id="CHEBI:17640"/>
        <dbReference type="ChEBI" id="CHEBI:30854"/>
        <dbReference type="ChEBI" id="CHEBI:57783"/>
        <dbReference type="ChEBI" id="CHEBI:58349"/>
        <dbReference type="EC" id="1.14.13.168"/>
    </reaction>
</comment>
<keyword evidence="4" id="KW-0285">Flavoprotein</keyword>